<dbReference type="RefSeq" id="WP_344526212.1">
    <property type="nucleotide sequence ID" value="NZ_BAAAPE010000005.1"/>
</dbReference>
<protein>
    <submittedName>
        <fullName evidence="9">Cytochrome P450</fullName>
    </submittedName>
</protein>
<dbReference type="Gene3D" id="1.10.630.10">
    <property type="entry name" value="Cytochrome P450"/>
    <property type="match status" value="1"/>
</dbReference>
<evidence type="ECO:0000256" key="2">
    <source>
        <dbReference type="ARBA" id="ARBA00010617"/>
    </source>
</evidence>
<dbReference type="PRINTS" id="PR00359">
    <property type="entry name" value="BP450"/>
</dbReference>
<evidence type="ECO:0000256" key="5">
    <source>
        <dbReference type="ARBA" id="ARBA00023002"/>
    </source>
</evidence>
<dbReference type="SUPFAM" id="SSF48264">
    <property type="entry name" value="Cytochrome P450"/>
    <property type="match status" value="1"/>
</dbReference>
<dbReference type="InterPro" id="IPR036396">
    <property type="entry name" value="Cyt_P450_sf"/>
</dbReference>
<dbReference type="PROSITE" id="PS00086">
    <property type="entry name" value="CYTOCHROME_P450"/>
    <property type="match status" value="1"/>
</dbReference>
<comment type="caution">
    <text evidence="9">The sequence shown here is derived from an EMBL/GenBank/DDBJ whole genome shotgun (WGS) entry which is preliminary data.</text>
</comment>
<evidence type="ECO:0000256" key="4">
    <source>
        <dbReference type="ARBA" id="ARBA00022723"/>
    </source>
</evidence>
<dbReference type="PANTHER" id="PTHR46696">
    <property type="entry name" value="P450, PUTATIVE (EUROFUNG)-RELATED"/>
    <property type="match status" value="1"/>
</dbReference>
<evidence type="ECO:0000256" key="3">
    <source>
        <dbReference type="ARBA" id="ARBA00022617"/>
    </source>
</evidence>
<keyword evidence="3 8" id="KW-0349">Heme</keyword>
<evidence type="ECO:0000256" key="6">
    <source>
        <dbReference type="ARBA" id="ARBA00023004"/>
    </source>
</evidence>
<evidence type="ECO:0000313" key="9">
    <source>
        <dbReference type="EMBL" id="GAA2069758.1"/>
    </source>
</evidence>
<evidence type="ECO:0000256" key="1">
    <source>
        <dbReference type="ARBA" id="ARBA00001971"/>
    </source>
</evidence>
<keyword evidence="7 8" id="KW-0503">Monooxygenase</keyword>
<sequence length="442" mass="47338">MENSLNSLPPTGRWEAVDMARTGTDADIDPAVEDPTPQLDAWRRDGRRVVRSEAMGGAWLVLGHPEVRAVLDDPETFSSAYALGGPPARTLPPAVVAELPAFLREDVSGVVDVDLPDHDAPRATVLAAWSGPRVKPLAGTVRALARELAAALASRERADLVADYALPLVHRTMAAAMRVPEAEVPRVAAWAQDMATVLSPGPEEPKAEAARRLREYERWAAAFLRTVPPGGEGVLSVYLHGQGEGPGAAPPMTYANVVHNLLVHWVAGTVTTAHAISGTCYELLRRRELWEWARQAPHERARHAVEETFRHAAPHRGLVRVTTRECPLAGHAVPAGSMVFPLLGSANRDETRVRDALTFDPDRPEATPHGHLAFGHGVHACPGANLARLEARTAVAELLTALPDLALAEGDGELPPPRLPSLHFDGLAALPVEPGNGGRVEA</sequence>
<organism evidence="9 10">
    <name type="scientific">Streptomyces albiaxialis</name>
    <dbReference type="NCBI Taxonomy" id="329523"/>
    <lineage>
        <taxon>Bacteria</taxon>
        <taxon>Bacillati</taxon>
        <taxon>Actinomycetota</taxon>
        <taxon>Actinomycetes</taxon>
        <taxon>Kitasatosporales</taxon>
        <taxon>Streptomycetaceae</taxon>
        <taxon>Streptomyces</taxon>
    </lineage>
</organism>
<dbReference type="InterPro" id="IPR002397">
    <property type="entry name" value="Cyt_P450_B"/>
</dbReference>
<dbReference type="Proteomes" id="UP001500016">
    <property type="component" value="Unassembled WGS sequence"/>
</dbReference>
<evidence type="ECO:0000313" key="10">
    <source>
        <dbReference type="Proteomes" id="UP001500016"/>
    </source>
</evidence>
<keyword evidence="10" id="KW-1185">Reference proteome</keyword>
<proteinExistence type="inferred from homology"/>
<dbReference type="InterPro" id="IPR001128">
    <property type="entry name" value="Cyt_P450"/>
</dbReference>
<dbReference type="InterPro" id="IPR017972">
    <property type="entry name" value="Cyt_P450_CS"/>
</dbReference>
<comment type="similarity">
    <text evidence="2 8">Belongs to the cytochrome P450 family.</text>
</comment>
<keyword evidence="4 8" id="KW-0479">Metal-binding</keyword>
<keyword evidence="5 8" id="KW-0560">Oxidoreductase</keyword>
<dbReference type="Pfam" id="PF00067">
    <property type="entry name" value="p450"/>
    <property type="match status" value="1"/>
</dbReference>
<comment type="cofactor">
    <cofactor evidence="1">
        <name>heme</name>
        <dbReference type="ChEBI" id="CHEBI:30413"/>
    </cofactor>
</comment>
<dbReference type="PANTHER" id="PTHR46696:SF5">
    <property type="entry name" value="CYTOCHROME P450 BJ-1"/>
    <property type="match status" value="1"/>
</dbReference>
<gene>
    <name evidence="9" type="ORF">GCM10009801_19870</name>
</gene>
<dbReference type="EMBL" id="BAAAPE010000005">
    <property type="protein sequence ID" value="GAA2069758.1"/>
    <property type="molecule type" value="Genomic_DNA"/>
</dbReference>
<evidence type="ECO:0000256" key="7">
    <source>
        <dbReference type="ARBA" id="ARBA00023033"/>
    </source>
</evidence>
<reference evidence="9 10" key="1">
    <citation type="journal article" date="2019" name="Int. J. Syst. Evol. Microbiol.">
        <title>The Global Catalogue of Microorganisms (GCM) 10K type strain sequencing project: providing services to taxonomists for standard genome sequencing and annotation.</title>
        <authorList>
            <consortium name="The Broad Institute Genomics Platform"/>
            <consortium name="The Broad Institute Genome Sequencing Center for Infectious Disease"/>
            <person name="Wu L."/>
            <person name="Ma J."/>
        </authorList>
    </citation>
    <scope>NUCLEOTIDE SEQUENCE [LARGE SCALE GENOMIC DNA]</scope>
    <source>
        <strain evidence="9 10">JCM 15478</strain>
    </source>
</reference>
<evidence type="ECO:0000256" key="8">
    <source>
        <dbReference type="RuleBase" id="RU000461"/>
    </source>
</evidence>
<accession>A0ABN2VQX3</accession>
<keyword evidence="6 8" id="KW-0408">Iron</keyword>
<name>A0ABN2VQX3_9ACTN</name>